<evidence type="ECO:0000256" key="2">
    <source>
        <dbReference type="ARBA" id="ARBA00022803"/>
    </source>
</evidence>
<name>A0A1J4K0Z6_9EUKA</name>
<keyword evidence="4" id="KW-1185">Reference proteome</keyword>
<accession>A0A1J4K0Z6</accession>
<evidence type="ECO:0000313" key="3">
    <source>
        <dbReference type="EMBL" id="OHT03422.1"/>
    </source>
</evidence>
<dbReference type="InterPro" id="IPR011990">
    <property type="entry name" value="TPR-like_helical_dom_sf"/>
</dbReference>
<organism evidence="3 4">
    <name type="scientific">Tritrichomonas foetus</name>
    <dbReference type="NCBI Taxonomy" id="1144522"/>
    <lineage>
        <taxon>Eukaryota</taxon>
        <taxon>Metamonada</taxon>
        <taxon>Parabasalia</taxon>
        <taxon>Tritrichomonadida</taxon>
        <taxon>Tritrichomonadidae</taxon>
        <taxon>Tritrichomonas</taxon>
    </lineage>
</organism>
<dbReference type="VEuPathDB" id="TrichDB:TRFO_06647"/>
<keyword evidence="1" id="KW-0677">Repeat</keyword>
<dbReference type="Proteomes" id="UP000179807">
    <property type="component" value="Unassembled WGS sequence"/>
</dbReference>
<dbReference type="AlphaFoldDB" id="A0A1J4K0Z6"/>
<reference evidence="3" key="1">
    <citation type="submission" date="2016-10" db="EMBL/GenBank/DDBJ databases">
        <authorList>
            <person name="Benchimol M."/>
            <person name="Almeida L.G."/>
            <person name="Vasconcelos A.T."/>
            <person name="Perreira-Neves A."/>
            <person name="Rosa I.A."/>
            <person name="Tasca T."/>
            <person name="Bogo M.R."/>
            <person name="de Souza W."/>
        </authorList>
    </citation>
    <scope>NUCLEOTIDE SEQUENCE [LARGE SCALE GENOMIC DNA]</scope>
    <source>
        <strain evidence="3">K</strain>
    </source>
</reference>
<dbReference type="InterPro" id="IPR019734">
    <property type="entry name" value="TPR_rpt"/>
</dbReference>
<dbReference type="SMART" id="SM00028">
    <property type="entry name" value="TPR"/>
    <property type="match status" value="3"/>
</dbReference>
<dbReference type="RefSeq" id="XP_068356558.1">
    <property type="nucleotide sequence ID" value="XM_068493219.1"/>
</dbReference>
<evidence type="ECO:0000256" key="1">
    <source>
        <dbReference type="ARBA" id="ARBA00022737"/>
    </source>
</evidence>
<dbReference type="EMBL" id="MLAK01000827">
    <property type="protein sequence ID" value="OHT03422.1"/>
    <property type="molecule type" value="Genomic_DNA"/>
</dbReference>
<dbReference type="InterPro" id="IPR013105">
    <property type="entry name" value="TPR_2"/>
</dbReference>
<evidence type="ECO:0000313" key="4">
    <source>
        <dbReference type="Proteomes" id="UP000179807"/>
    </source>
</evidence>
<proteinExistence type="predicted"/>
<comment type="caution">
    <text evidence="3">The sequence shown here is derived from an EMBL/GenBank/DDBJ whole genome shotgun (WGS) entry which is preliminary data.</text>
</comment>
<dbReference type="GeneID" id="94827923"/>
<protein>
    <submittedName>
        <fullName evidence="3">Uncharacterized protein</fullName>
    </submittedName>
</protein>
<sequence>MFNYATELMKRKQYNESIHYFTSLINVPYKIDSGLKVKALYRLGECYFQNKNYLDAETFYNQSIKCYIDQSTKTTKNIEYSHYSYFKLATIYLWEKKTEQVVTCINNCIESNNPQFLVDCVLLLNKVREKSTENLKSEILAKLNSSTTIKENSKAIQGLIQICEKKKMWKKSRKYCKIGIKLKLEEEEEDKNYFKFHLAQSKMEEGKEIMAKLASKGYQNAALFLKS</sequence>
<dbReference type="Pfam" id="PF07719">
    <property type="entry name" value="TPR_2"/>
    <property type="match status" value="1"/>
</dbReference>
<keyword evidence="2" id="KW-0802">TPR repeat</keyword>
<gene>
    <name evidence="3" type="ORF">TRFO_06647</name>
</gene>
<dbReference type="SUPFAM" id="SSF48452">
    <property type="entry name" value="TPR-like"/>
    <property type="match status" value="1"/>
</dbReference>
<dbReference type="Gene3D" id="1.25.40.10">
    <property type="entry name" value="Tetratricopeptide repeat domain"/>
    <property type="match status" value="1"/>
</dbReference>